<evidence type="ECO:0000313" key="2">
    <source>
        <dbReference type="EMBL" id="ORY24814.1"/>
    </source>
</evidence>
<protein>
    <submittedName>
        <fullName evidence="2">Uncharacterized protein</fullName>
    </submittedName>
</protein>
<feature type="transmembrane region" description="Helical" evidence="1">
    <location>
        <begin position="144"/>
        <end position="162"/>
    </location>
</feature>
<keyword evidence="1" id="KW-1133">Transmembrane helix</keyword>
<dbReference type="AlphaFoldDB" id="A0A1Y2AQS2"/>
<organism evidence="2 3">
    <name type="scientific">Neocallimastix californiae</name>
    <dbReference type="NCBI Taxonomy" id="1754190"/>
    <lineage>
        <taxon>Eukaryota</taxon>
        <taxon>Fungi</taxon>
        <taxon>Fungi incertae sedis</taxon>
        <taxon>Chytridiomycota</taxon>
        <taxon>Chytridiomycota incertae sedis</taxon>
        <taxon>Neocallimastigomycetes</taxon>
        <taxon>Neocallimastigales</taxon>
        <taxon>Neocallimastigaceae</taxon>
        <taxon>Neocallimastix</taxon>
    </lineage>
</organism>
<dbReference type="OrthoDB" id="2138393at2759"/>
<evidence type="ECO:0000313" key="3">
    <source>
        <dbReference type="Proteomes" id="UP000193920"/>
    </source>
</evidence>
<gene>
    <name evidence="2" type="ORF">LY90DRAFT_706460</name>
</gene>
<dbReference type="EMBL" id="MCOG01000218">
    <property type="protein sequence ID" value="ORY24814.1"/>
    <property type="molecule type" value="Genomic_DNA"/>
</dbReference>
<dbReference type="Proteomes" id="UP000193920">
    <property type="component" value="Unassembled WGS sequence"/>
</dbReference>
<evidence type="ECO:0000256" key="1">
    <source>
        <dbReference type="SAM" id="Phobius"/>
    </source>
</evidence>
<keyword evidence="3" id="KW-1185">Reference proteome</keyword>
<sequence>MLLTLIILAAICLLATILLLDFIVVIPKFGSEHFGAPDDIKDMMKKIPDRPRYVNVLGVIIMVMAFIGCLAVLIWAGADAVNKDMSFVQIFLRFLIIFDGYKLYDIICFDWIMLTKMKFPEKLYPDTKGAKGYESFGFNAKSQLAKLFIIFPLICLILAFILSKL</sequence>
<proteinExistence type="predicted"/>
<keyword evidence="1" id="KW-0812">Transmembrane</keyword>
<feature type="transmembrane region" description="Helical" evidence="1">
    <location>
        <begin position="6"/>
        <end position="26"/>
    </location>
</feature>
<feature type="transmembrane region" description="Helical" evidence="1">
    <location>
        <begin position="53"/>
        <end position="78"/>
    </location>
</feature>
<feature type="transmembrane region" description="Helical" evidence="1">
    <location>
        <begin position="90"/>
        <end position="114"/>
    </location>
</feature>
<comment type="caution">
    <text evidence="2">The sequence shown here is derived from an EMBL/GenBank/DDBJ whole genome shotgun (WGS) entry which is preliminary data.</text>
</comment>
<accession>A0A1Y2AQS2</accession>
<reference evidence="2 3" key="1">
    <citation type="submission" date="2016-08" db="EMBL/GenBank/DDBJ databases">
        <title>A Parts List for Fungal Cellulosomes Revealed by Comparative Genomics.</title>
        <authorList>
            <consortium name="DOE Joint Genome Institute"/>
            <person name="Haitjema C.H."/>
            <person name="Gilmore S.P."/>
            <person name="Henske J.K."/>
            <person name="Solomon K.V."/>
            <person name="De Groot R."/>
            <person name="Kuo A."/>
            <person name="Mondo S.J."/>
            <person name="Salamov A.A."/>
            <person name="Labutti K."/>
            <person name="Zhao Z."/>
            <person name="Chiniquy J."/>
            <person name="Barry K."/>
            <person name="Brewer H.M."/>
            <person name="Purvine S.O."/>
            <person name="Wright A.T."/>
            <person name="Boxma B."/>
            <person name="Van Alen T."/>
            <person name="Hackstein J.H."/>
            <person name="Baker S.E."/>
            <person name="Grigoriev I.V."/>
            <person name="O'Malley M.A."/>
        </authorList>
    </citation>
    <scope>NUCLEOTIDE SEQUENCE [LARGE SCALE GENOMIC DNA]</scope>
    <source>
        <strain evidence="2 3">G1</strain>
    </source>
</reference>
<name>A0A1Y2AQS2_9FUNG</name>
<keyword evidence="1" id="KW-0472">Membrane</keyword>